<dbReference type="EMBL" id="OZ035838">
    <property type="protein sequence ID" value="CAL1584059.1"/>
    <property type="molecule type" value="Genomic_DNA"/>
</dbReference>
<dbReference type="PANTHER" id="PTHR17601:SF7">
    <property type="entry name" value="RAFTLIN ISOFORM X1"/>
    <property type="match status" value="1"/>
</dbReference>
<dbReference type="InterPro" id="IPR028169">
    <property type="entry name" value="Raftlin"/>
</dbReference>
<proteinExistence type="inferred from homology"/>
<dbReference type="PANTHER" id="PTHR17601">
    <property type="entry name" value="RAFTLIN-RELATED"/>
    <property type="match status" value="1"/>
</dbReference>
<evidence type="ECO:0000256" key="5">
    <source>
        <dbReference type="ARBA" id="ARBA00023136"/>
    </source>
</evidence>
<dbReference type="AlphaFoldDB" id="A0AAV2K861"/>
<evidence type="ECO:0000256" key="3">
    <source>
        <dbReference type="ARBA" id="ARBA00022475"/>
    </source>
</evidence>
<feature type="region of interest" description="Disordered" evidence="8">
    <location>
        <begin position="76"/>
        <end position="113"/>
    </location>
</feature>
<keyword evidence="4" id="KW-0519">Myristate</keyword>
<protein>
    <recommendedName>
        <fullName evidence="11">Methyltransferase type 11 domain-containing protein</fullName>
    </recommendedName>
</protein>
<accession>A0AAV2K861</accession>
<dbReference type="Proteomes" id="UP001497482">
    <property type="component" value="Chromosome 16"/>
</dbReference>
<keyword evidence="6" id="KW-0564">Palmitate</keyword>
<evidence type="ECO:0000256" key="7">
    <source>
        <dbReference type="ARBA" id="ARBA00023288"/>
    </source>
</evidence>
<organism evidence="9 10">
    <name type="scientific">Knipowitschia caucasica</name>
    <name type="common">Caucasian dwarf goby</name>
    <name type="synonym">Pomatoschistus caucasicus</name>
    <dbReference type="NCBI Taxonomy" id="637954"/>
    <lineage>
        <taxon>Eukaryota</taxon>
        <taxon>Metazoa</taxon>
        <taxon>Chordata</taxon>
        <taxon>Craniata</taxon>
        <taxon>Vertebrata</taxon>
        <taxon>Euteleostomi</taxon>
        <taxon>Actinopterygii</taxon>
        <taxon>Neopterygii</taxon>
        <taxon>Teleostei</taxon>
        <taxon>Neoteleostei</taxon>
        <taxon>Acanthomorphata</taxon>
        <taxon>Gobiaria</taxon>
        <taxon>Gobiiformes</taxon>
        <taxon>Gobioidei</taxon>
        <taxon>Gobiidae</taxon>
        <taxon>Gobiinae</taxon>
        <taxon>Knipowitschia</taxon>
    </lineage>
</organism>
<comment type="similarity">
    <text evidence="2">Belongs to the raftlin family.</text>
</comment>
<gene>
    <name evidence="9" type="ORF">KC01_LOCUS14448</name>
</gene>
<comment type="subcellular location">
    <subcellularLocation>
        <location evidence="1">Cell membrane</location>
        <topology evidence="1">Lipid-anchor</topology>
    </subcellularLocation>
</comment>
<keyword evidence="10" id="KW-1185">Reference proteome</keyword>
<dbReference type="Pfam" id="PF15250">
    <property type="entry name" value="Raftlin"/>
    <property type="match status" value="1"/>
</dbReference>
<evidence type="ECO:0000256" key="4">
    <source>
        <dbReference type="ARBA" id="ARBA00022707"/>
    </source>
</evidence>
<name>A0AAV2K861_KNICA</name>
<keyword evidence="7" id="KW-0449">Lipoprotein</keyword>
<evidence type="ECO:0000256" key="8">
    <source>
        <dbReference type="SAM" id="MobiDB-lite"/>
    </source>
</evidence>
<dbReference type="GO" id="GO:0005886">
    <property type="term" value="C:plasma membrane"/>
    <property type="evidence" value="ECO:0007669"/>
    <property type="project" value="UniProtKB-SubCell"/>
</dbReference>
<evidence type="ECO:0000256" key="1">
    <source>
        <dbReference type="ARBA" id="ARBA00004193"/>
    </source>
</evidence>
<evidence type="ECO:0000313" key="9">
    <source>
        <dbReference type="EMBL" id="CAL1584059.1"/>
    </source>
</evidence>
<evidence type="ECO:0000256" key="2">
    <source>
        <dbReference type="ARBA" id="ARBA00006390"/>
    </source>
</evidence>
<evidence type="ECO:0008006" key="11">
    <source>
        <dbReference type="Google" id="ProtNLM"/>
    </source>
</evidence>
<keyword evidence="5" id="KW-0472">Membrane</keyword>
<evidence type="ECO:0000313" key="10">
    <source>
        <dbReference type="Proteomes" id="UP001497482"/>
    </source>
</evidence>
<evidence type="ECO:0000256" key="6">
    <source>
        <dbReference type="ARBA" id="ARBA00023139"/>
    </source>
</evidence>
<sequence length="198" mass="21267">MGISTVGLRDYTIDVSVSSVLSLSSVRELPVQVRELYSEGFVLVAVHPFVHACGPPHARVQRQLHRAVLMRQNHRQTGVAGGGGGGGGPLMPPPPPSLPPVATETAPASSALAGGERWETRELRWCRHRLETDVCVGGNQAADPDSIQSYVKKAGSLWSSHTQRWPVIGHLCSILALPLAFPFSVSSPDLRAQWSSCH</sequence>
<reference evidence="9 10" key="1">
    <citation type="submission" date="2024-04" db="EMBL/GenBank/DDBJ databases">
        <authorList>
            <person name="Waldvogel A.-M."/>
            <person name="Schoenle A."/>
        </authorList>
    </citation>
    <scope>NUCLEOTIDE SEQUENCE [LARGE SCALE GENOMIC DNA]</scope>
</reference>
<feature type="compositionally biased region" description="Gly residues" evidence="8">
    <location>
        <begin position="79"/>
        <end position="89"/>
    </location>
</feature>
<feature type="compositionally biased region" description="Pro residues" evidence="8">
    <location>
        <begin position="90"/>
        <end position="99"/>
    </location>
</feature>
<keyword evidence="3" id="KW-1003">Cell membrane</keyword>